<protein>
    <submittedName>
        <fullName evidence="4">Glycosyltransferase family 8 protein</fullName>
    </submittedName>
</protein>
<dbReference type="EMBL" id="VDBS01000078">
    <property type="protein sequence ID" value="TNB55416.1"/>
    <property type="molecule type" value="Genomic_DNA"/>
</dbReference>
<dbReference type="GO" id="GO:0046872">
    <property type="term" value="F:metal ion binding"/>
    <property type="evidence" value="ECO:0007669"/>
    <property type="project" value="UniProtKB-KW"/>
</dbReference>
<dbReference type="Pfam" id="PF01501">
    <property type="entry name" value="Glyco_transf_8"/>
    <property type="match status" value="1"/>
</dbReference>
<dbReference type="Gene3D" id="3.90.550.10">
    <property type="entry name" value="Spore Coat Polysaccharide Biosynthesis Protein SpsA, Chain A"/>
    <property type="match status" value="1"/>
</dbReference>
<gene>
    <name evidence="4" type="ORF">FDW42_09255</name>
</gene>
<dbReference type="Proteomes" id="UP000306813">
    <property type="component" value="Unassembled WGS sequence"/>
</dbReference>
<keyword evidence="3" id="KW-0479">Metal-binding</keyword>
<dbReference type="InterPro" id="IPR050748">
    <property type="entry name" value="Glycosyltrans_8_dom-fam"/>
</dbReference>
<dbReference type="InterPro" id="IPR029044">
    <property type="entry name" value="Nucleotide-diphossugar_trans"/>
</dbReference>
<reference evidence="4 5" key="1">
    <citation type="submission" date="2019-05" db="EMBL/GenBank/DDBJ databases">
        <title>Draft genomes of eight strains of Campylobacter helveticus isolated from cats and a dog in New Zealand.</title>
        <authorList>
            <person name="Bojanic K."/>
            <person name="Midwinter A.C."/>
            <person name="Biggs P.J."/>
            <person name="Acke E."/>
            <person name="Cornelius A.J."/>
            <person name="Marshall J.C."/>
        </authorList>
    </citation>
    <scope>NUCLEOTIDE SEQUENCE [LARGE SCALE GENOMIC DNA]</scope>
    <source>
        <strain evidence="4 5">ACP123b</strain>
    </source>
</reference>
<dbReference type="AlphaFoldDB" id="A0AAX2UH63"/>
<proteinExistence type="predicted"/>
<organism evidence="4 5">
    <name type="scientific">Campylobacter helveticus</name>
    <dbReference type="NCBI Taxonomy" id="28898"/>
    <lineage>
        <taxon>Bacteria</taxon>
        <taxon>Pseudomonadati</taxon>
        <taxon>Campylobacterota</taxon>
        <taxon>Epsilonproteobacteria</taxon>
        <taxon>Campylobacterales</taxon>
        <taxon>Campylobacteraceae</taxon>
        <taxon>Campylobacter</taxon>
    </lineage>
</organism>
<sequence length="494" mass="58604">MFQIVFGCNEAYVKYLSVLITSIMKNVDSRKSIYDIYKKTNISPKIDINTFDINGQEGFVFHILINSIQEETSMKLKQMIGQLSKECNYPAEIKLHIMNDKLFENMEVPIWVEHYATYFRLYLGSILPESCEKCLYLDVDMLVFSDLRELFCLDLQDYLVAASKDVQQWQGTLFVGKSKDKNIRNLTIEKGPLYFNAGFMLINLKQWRAESLEKKMVSVANSHVFEVGDQDILNYGVNRKVLMLPCKWNFIAGHFVLNRKGIFNDFKGEGNCPYWDYTRKEMEENLKDLRILHYTHYVLKPWKSYYEELDMNYRPLHYDYYDEWWKVAFNVPIFNKELIELKNELDNKSLGDYSKTLAYVLNYKMANLASIRIQNHLAYKIGNLILNTRKIHQIVKFPFLFILIIFRHSVNSGISKILFNAAPHLKPLPLVCCMDYTESLKFKEHLSYRYGKTVLQCFKYWYKGKIFIIPYLLIKEYKEFKKKKSIEIENKKIK</sequence>
<name>A0AAX2UH63_9BACT</name>
<dbReference type="GO" id="GO:0016757">
    <property type="term" value="F:glycosyltransferase activity"/>
    <property type="evidence" value="ECO:0007669"/>
    <property type="project" value="UniProtKB-KW"/>
</dbReference>
<dbReference type="SUPFAM" id="SSF53448">
    <property type="entry name" value="Nucleotide-diphospho-sugar transferases"/>
    <property type="match status" value="1"/>
</dbReference>
<dbReference type="InterPro" id="IPR002495">
    <property type="entry name" value="Glyco_trans_8"/>
</dbReference>
<dbReference type="PANTHER" id="PTHR13778:SF47">
    <property type="entry name" value="LIPOPOLYSACCHARIDE 1,3-GALACTOSYLTRANSFERASE"/>
    <property type="match status" value="1"/>
</dbReference>
<evidence type="ECO:0000313" key="4">
    <source>
        <dbReference type="EMBL" id="TNB55416.1"/>
    </source>
</evidence>
<dbReference type="CDD" id="cd04194">
    <property type="entry name" value="GT8_A4GalT_like"/>
    <property type="match status" value="1"/>
</dbReference>
<dbReference type="RefSeq" id="WP_139026911.1">
    <property type="nucleotide sequence ID" value="NZ_VDBS01000078.1"/>
</dbReference>
<evidence type="ECO:0000313" key="5">
    <source>
        <dbReference type="Proteomes" id="UP000306813"/>
    </source>
</evidence>
<comment type="caution">
    <text evidence="4">The sequence shown here is derived from an EMBL/GenBank/DDBJ whole genome shotgun (WGS) entry which is preliminary data.</text>
</comment>
<evidence type="ECO:0000256" key="2">
    <source>
        <dbReference type="ARBA" id="ARBA00022679"/>
    </source>
</evidence>
<keyword evidence="2" id="KW-0808">Transferase</keyword>
<dbReference type="PANTHER" id="PTHR13778">
    <property type="entry name" value="GLYCOSYLTRANSFERASE 8 DOMAIN-CONTAINING PROTEIN"/>
    <property type="match status" value="1"/>
</dbReference>
<accession>A0AAX2UH63</accession>
<evidence type="ECO:0000256" key="1">
    <source>
        <dbReference type="ARBA" id="ARBA00022676"/>
    </source>
</evidence>
<keyword evidence="1" id="KW-0328">Glycosyltransferase</keyword>
<evidence type="ECO:0000256" key="3">
    <source>
        <dbReference type="ARBA" id="ARBA00022723"/>
    </source>
</evidence>